<comment type="caution">
    <text evidence="6">The sequence shown here is derived from an EMBL/GenBank/DDBJ whole genome shotgun (WGS) entry which is preliminary data.</text>
</comment>
<accession>A0A8H4JQ29</accession>
<evidence type="ECO:0000313" key="6">
    <source>
        <dbReference type="EMBL" id="KAF4435966.1"/>
    </source>
</evidence>
<dbReference type="PANTHER" id="PTHR47660">
    <property type="entry name" value="TRANSCRIPTION FACTOR WITH C2H2 AND ZN(2)-CYS(6) DNA BINDING DOMAIN (EUROFUNG)-RELATED-RELATED"/>
    <property type="match status" value="1"/>
</dbReference>
<keyword evidence="1" id="KW-0479">Metal-binding</keyword>
<evidence type="ECO:0000313" key="7">
    <source>
        <dbReference type="Proteomes" id="UP000536711"/>
    </source>
</evidence>
<dbReference type="GO" id="GO:0046872">
    <property type="term" value="F:metal ion binding"/>
    <property type="evidence" value="ECO:0007669"/>
    <property type="project" value="UniProtKB-KW"/>
</dbReference>
<evidence type="ECO:0000256" key="5">
    <source>
        <dbReference type="ARBA" id="ARBA00023242"/>
    </source>
</evidence>
<dbReference type="Proteomes" id="UP000536711">
    <property type="component" value="Unassembled WGS sequence"/>
</dbReference>
<dbReference type="OrthoDB" id="40579at2759"/>
<evidence type="ECO:0000256" key="1">
    <source>
        <dbReference type="ARBA" id="ARBA00022723"/>
    </source>
</evidence>
<evidence type="ECO:0000256" key="3">
    <source>
        <dbReference type="ARBA" id="ARBA00023015"/>
    </source>
</evidence>
<proteinExistence type="predicted"/>
<keyword evidence="4" id="KW-0804">Transcription</keyword>
<dbReference type="AlphaFoldDB" id="A0A8H4JQ29"/>
<dbReference type="EMBL" id="JAADJF010000161">
    <property type="protein sequence ID" value="KAF4435966.1"/>
    <property type="molecule type" value="Genomic_DNA"/>
</dbReference>
<evidence type="ECO:0000256" key="4">
    <source>
        <dbReference type="ARBA" id="ARBA00023163"/>
    </source>
</evidence>
<keyword evidence="2" id="KW-0862">Zinc</keyword>
<sequence>MASVNSVARDENGESLTIGDGNLDVDFAFPNSPISPGCSRSLPLCSDIQSTDVIDMTLGDTTEWWKNASLHAEFDPSFLLPLPYFDFSGYFEGSSAQDSTDSIGTSSKSSSPEDKAVFEEAVIAYSTTLGSWKPTNEDYIATARAALLVPLDEHPQLGKGLGHLNPSVITGSVSPARRDEIIVAVIGGAQTAYSLQAIRMFPPAEILDKFLKVFLTTQEINTSAFIHIATFDPSTCSLHLLIACIIAGAASSSRTSARKFALGLFDVLRLHLAASMLRNAGLFAQHTYFHPGLMLDRPPSELEKAWQKWAQQESSKRTVFRHLLQCTQRSVLRNMTAQMSALEVSTPIPEDYCFWFAKSAAEWKSLYQNQQPHLAESGITITDCLADIRSINLISPFQDSSLPKLWMLYSLLSFLIEDHRRITIFHKKQDSGWSFTDAARSPLDSHLLYIFEELRHIIEGNPGTTESPVLSFMVDFKNGNKVDPAGQQFGMQVSLSELVE</sequence>
<dbReference type="PANTHER" id="PTHR47660:SF2">
    <property type="entry name" value="TRANSCRIPTION FACTOR WITH C2H2 AND ZN(2)-CYS(6) DNA BINDING DOMAIN (EUROFUNG)"/>
    <property type="match status" value="1"/>
</dbReference>
<organism evidence="6 7">
    <name type="scientific">Fusarium acutatum</name>
    <dbReference type="NCBI Taxonomy" id="78861"/>
    <lineage>
        <taxon>Eukaryota</taxon>
        <taxon>Fungi</taxon>
        <taxon>Dikarya</taxon>
        <taxon>Ascomycota</taxon>
        <taxon>Pezizomycotina</taxon>
        <taxon>Sordariomycetes</taxon>
        <taxon>Hypocreomycetidae</taxon>
        <taxon>Hypocreales</taxon>
        <taxon>Nectriaceae</taxon>
        <taxon>Fusarium</taxon>
        <taxon>Fusarium fujikuroi species complex</taxon>
    </lineage>
</organism>
<keyword evidence="3" id="KW-0805">Transcription regulation</keyword>
<protein>
    <submittedName>
        <fullName evidence="6">C2h2 type zinc finger domain</fullName>
    </submittedName>
</protein>
<reference evidence="6 7" key="1">
    <citation type="submission" date="2020-01" db="EMBL/GenBank/DDBJ databases">
        <title>Identification and distribution of gene clusters putatively required for synthesis of sphingolipid metabolism inhibitors in phylogenetically diverse species of the filamentous fungus Fusarium.</title>
        <authorList>
            <person name="Kim H.-S."/>
            <person name="Busman M."/>
            <person name="Brown D.W."/>
            <person name="Divon H."/>
            <person name="Uhlig S."/>
            <person name="Proctor R.H."/>
        </authorList>
    </citation>
    <scope>NUCLEOTIDE SEQUENCE [LARGE SCALE GENOMIC DNA]</scope>
    <source>
        <strain evidence="6 7">NRRL 13308</strain>
    </source>
</reference>
<keyword evidence="7" id="KW-1185">Reference proteome</keyword>
<name>A0A8H4JQ29_9HYPO</name>
<gene>
    <name evidence="6" type="ORF">FACUT_6817</name>
</gene>
<evidence type="ECO:0000256" key="2">
    <source>
        <dbReference type="ARBA" id="ARBA00022833"/>
    </source>
</evidence>
<keyword evidence="5" id="KW-0539">Nucleus</keyword>